<evidence type="ECO:0000313" key="2">
    <source>
        <dbReference type="EMBL" id="BAC80074.1"/>
    </source>
</evidence>
<feature type="region of interest" description="Disordered" evidence="1">
    <location>
        <begin position="43"/>
        <end position="72"/>
    </location>
</feature>
<evidence type="ECO:0000313" key="3">
    <source>
        <dbReference type="Proteomes" id="UP000000763"/>
    </source>
</evidence>
<proteinExistence type="predicted"/>
<dbReference type="AlphaFoldDB" id="Q7XHQ5"/>
<protein>
    <submittedName>
        <fullName evidence="2">Uncharacterized protein</fullName>
    </submittedName>
</protein>
<name>Q7XHQ5_ORYSJ</name>
<feature type="compositionally biased region" description="Gly residues" evidence="1">
    <location>
        <begin position="43"/>
        <end position="62"/>
    </location>
</feature>
<reference evidence="3" key="2">
    <citation type="journal article" date="2008" name="Nucleic Acids Res.">
        <title>The rice annotation project database (RAP-DB): 2008 update.</title>
        <authorList>
            <consortium name="The rice annotation project (RAP)"/>
        </authorList>
    </citation>
    <scope>GENOME REANNOTATION</scope>
    <source>
        <strain evidence="3">cv. Nipponbare</strain>
    </source>
</reference>
<evidence type="ECO:0000256" key="1">
    <source>
        <dbReference type="SAM" id="MobiDB-lite"/>
    </source>
</evidence>
<reference evidence="3" key="1">
    <citation type="journal article" date="2005" name="Nature">
        <title>The map-based sequence of the rice genome.</title>
        <authorList>
            <consortium name="International rice genome sequencing project (IRGSP)"/>
            <person name="Matsumoto T."/>
            <person name="Wu J."/>
            <person name="Kanamori H."/>
            <person name="Katayose Y."/>
            <person name="Fujisawa M."/>
            <person name="Namiki N."/>
            <person name="Mizuno H."/>
            <person name="Yamamoto K."/>
            <person name="Antonio B.A."/>
            <person name="Baba T."/>
            <person name="Sakata K."/>
            <person name="Nagamura Y."/>
            <person name="Aoki H."/>
            <person name="Arikawa K."/>
            <person name="Arita K."/>
            <person name="Bito T."/>
            <person name="Chiden Y."/>
            <person name="Fujitsuka N."/>
            <person name="Fukunaka R."/>
            <person name="Hamada M."/>
            <person name="Harada C."/>
            <person name="Hayashi A."/>
            <person name="Hijishita S."/>
            <person name="Honda M."/>
            <person name="Hosokawa S."/>
            <person name="Ichikawa Y."/>
            <person name="Idonuma A."/>
            <person name="Iijima M."/>
            <person name="Ikeda M."/>
            <person name="Ikeno M."/>
            <person name="Ito K."/>
            <person name="Ito S."/>
            <person name="Ito T."/>
            <person name="Ito Y."/>
            <person name="Ito Y."/>
            <person name="Iwabuchi A."/>
            <person name="Kamiya K."/>
            <person name="Karasawa W."/>
            <person name="Kurita K."/>
            <person name="Katagiri S."/>
            <person name="Kikuta A."/>
            <person name="Kobayashi H."/>
            <person name="Kobayashi N."/>
            <person name="Machita K."/>
            <person name="Maehara T."/>
            <person name="Masukawa M."/>
            <person name="Mizubayashi T."/>
            <person name="Mukai Y."/>
            <person name="Nagasaki H."/>
            <person name="Nagata Y."/>
            <person name="Naito S."/>
            <person name="Nakashima M."/>
            <person name="Nakama Y."/>
            <person name="Nakamichi Y."/>
            <person name="Nakamura M."/>
            <person name="Meguro A."/>
            <person name="Negishi M."/>
            <person name="Ohta I."/>
            <person name="Ohta T."/>
            <person name="Okamoto M."/>
            <person name="Ono N."/>
            <person name="Saji S."/>
            <person name="Sakaguchi M."/>
            <person name="Sakai K."/>
            <person name="Shibata M."/>
            <person name="Shimokawa T."/>
            <person name="Song J."/>
            <person name="Takazaki Y."/>
            <person name="Terasawa K."/>
            <person name="Tsugane M."/>
            <person name="Tsuji K."/>
            <person name="Ueda S."/>
            <person name="Waki K."/>
            <person name="Yamagata H."/>
            <person name="Yamamoto M."/>
            <person name="Yamamoto S."/>
            <person name="Yamane H."/>
            <person name="Yoshiki S."/>
            <person name="Yoshihara R."/>
            <person name="Yukawa K."/>
            <person name="Zhong H."/>
            <person name="Yano M."/>
            <person name="Yuan Q."/>
            <person name="Ouyang S."/>
            <person name="Liu J."/>
            <person name="Jones K.M."/>
            <person name="Gansberger K."/>
            <person name="Moffat K."/>
            <person name="Hill J."/>
            <person name="Bera J."/>
            <person name="Fadrosh D."/>
            <person name="Jin S."/>
            <person name="Johri S."/>
            <person name="Kim M."/>
            <person name="Overton L."/>
            <person name="Reardon M."/>
            <person name="Tsitrin T."/>
            <person name="Vuong H."/>
            <person name="Weaver B."/>
            <person name="Ciecko A."/>
            <person name="Tallon L."/>
            <person name="Jackson J."/>
            <person name="Pai G."/>
            <person name="Aken S.V."/>
            <person name="Utterback T."/>
            <person name="Reidmuller S."/>
            <person name="Feldblyum T."/>
            <person name="Hsiao J."/>
            <person name="Zismann V."/>
            <person name="Iobst S."/>
            <person name="de Vazeille A.R."/>
            <person name="Buell C.R."/>
            <person name="Ying K."/>
            <person name="Li Y."/>
            <person name="Lu T."/>
            <person name="Huang Y."/>
            <person name="Zhao Q."/>
            <person name="Feng Q."/>
            <person name="Zhang L."/>
            <person name="Zhu J."/>
            <person name="Weng Q."/>
            <person name="Mu J."/>
            <person name="Lu Y."/>
            <person name="Fan D."/>
            <person name="Liu Y."/>
            <person name="Guan J."/>
            <person name="Zhang Y."/>
            <person name="Yu S."/>
            <person name="Liu X."/>
            <person name="Zhang Y."/>
            <person name="Hong G."/>
            <person name="Han B."/>
            <person name="Choisne N."/>
            <person name="Demange N."/>
            <person name="Orjeda G."/>
            <person name="Samain S."/>
            <person name="Cattolico L."/>
            <person name="Pelletier E."/>
            <person name="Couloux A."/>
            <person name="Segurens B."/>
            <person name="Wincker P."/>
            <person name="D'Hont A."/>
            <person name="Scarpelli C."/>
            <person name="Weissenbach J."/>
            <person name="Salanoubat M."/>
            <person name="Quetier F."/>
            <person name="Yu Y."/>
            <person name="Kim H.R."/>
            <person name="Rambo T."/>
            <person name="Currie J."/>
            <person name="Collura K."/>
            <person name="Luo M."/>
            <person name="Yang T."/>
            <person name="Ammiraju J.S.S."/>
            <person name="Engler F."/>
            <person name="Soderlund C."/>
            <person name="Wing R.A."/>
            <person name="Palmer L.E."/>
            <person name="de la Bastide M."/>
            <person name="Spiegel L."/>
            <person name="Nascimento L."/>
            <person name="Zutavern T."/>
            <person name="O'Shaughnessy A."/>
            <person name="Dike S."/>
            <person name="Dedhia N."/>
            <person name="Preston R."/>
            <person name="Balija V."/>
            <person name="McCombie W.R."/>
            <person name="Chow T."/>
            <person name="Chen H."/>
            <person name="Chung M."/>
            <person name="Chen C."/>
            <person name="Shaw J."/>
            <person name="Wu H."/>
            <person name="Hsiao K."/>
            <person name="Chao Y."/>
            <person name="Chu M."/>
            <person name="Cheng C."/>
            <person name="Hour A."/>
            <person name="Lee P."/>
            <person name="Lin S."/>
            <person name="Lin Y."/>
            <person name="Liou J."/>
            <person name="Liu S."/>
            <person name="Hsing Y."/>
            <person name="Raghuvanshi S."/>
            <person name="Mohanty A."/>
            <person name="Bharti A.K."/>
            <person name="Gaur A."/>
            <person name="Gupta V."/>
            <person name="Kumar D."/>
            <person name="Ravi V."/>
            <person name="Vij S."/>
            <person name="Kapur A."/>
            <person name="Khurana P."/>
            <person name="Khurana P."/>
            <person name="Khurana J.P."/>
            <person name="Tyagi A.K."/>
            <person name="Gaikwad K."/>
            <person name="Singh A."/>
            <person name="Dalal V."/>
            <person name="Srivastava S."/>
            <person name="Dixit A."/>
            <person name="Pal A.K."/>
            <person name="Ghazi I.A."/>
            <person name="Yadav M."/>
            <person name="Pandit A."/>
            <person name="Bhargava A."/>
            <person name="Sureshbabu K."/>
            <person name="Batra K."/>
            <person name="Sharma T.R."/>
            <person name="Mohapatra T."/>
            <person name="Singh N.K."/>
            <person name="Messing J."/>
            <person name="Nelson A.B."/>
            <person name="Fuks G."/>
            <person name="Kavchok S."/>
            <person name="Keizer G."/>
            <person name="Linton E."/>
            <person name="Llaca V."/>
            <person name="Song R."/>
            <person name="Tanyolac B."/>
            <person name="Young S."/>
            <person name="Ho-Il K."/>
            <person name="Hahn J.H."/>
            <person name="Sangsakoo G."/>
            <person name="Vanavichit A."/>
            <person name="de Mattos Luiz.A.T."/>
            <person name="Zimmer P.D."/>
            <person name="Malone G."/>
            <person name="Dellagostin O."/>
            <person name="de Oliveira A.C."/>
            <person name="Bevan M."/>
            <person name="Bancroft I."/>
            <person name="Minx P."/>
            <person name="Cordum H."/>
            <person name="Wilson R."/>
            <person name="Cheng Z."/>
            <person name="Jin W."/>
            <person name="Jiang J."/>
            <person name="Leong S.A."/>
            <person name="Iwama H."/>
            <person name="Gojobori T."/>
            <person name="Itoh T."/>
            <person name="Niimura Y."/>
            <person name="Fujii Y."/>
            <person name="Habara T."/>
            <person name="Sakai H."/>
            <person name="Sato Y."/>
            <person name="Wilson G."/>
            <person name="Kumar K."/>
            <person name="McCouch S."/>
            <person name="Juretic N."/>
            <person name="Hoen D."/>
            <person name="Wright S."/>
            <person name="Bruskiewich R."/>
            <person name="Bureau T."/>
            <person name="Miyao A."/>
            <person name="Hirochika H."/>
            <person name="Nishikawa T."/>
            <person name="Kadowaki K."/>
            <person name="Sugiura M."/>
            <person name="Burr B."/>
            <person name="Sasaki T."/>
        </authorList>
    </citation>
    <scope>NUCLEOTIDE SEQUENCE [LARGE SCALE GENOMIC DNA]</scope>
    <source>
        <strain evidence="3">cv. Nipponbare</strain>
    </source>
</reference>
<dbReference type="Proteomes" id="UP000000763">
    <property type="component" value="Chromosome 7"/>
</dbReference>
<gene>
    <name evidence="2" type="primary">P0565A07.103</name>
</gene>
<accession>Q7XHQ5</accession>
<sequence>MELRRRQTTARRAAIAAPPFPLSFSFDSLPFPAVQRRWWSSGEGCGDGGPGGEGNIGGGVLDGEGHGGEGRAAGVAGERELSVARGTSSAFAVGHSICLRLRHRPSRRSLPPLPPPGRASPQSPTTRACSASATGHPIRLVFCTDHPGELRLKPPAARKISASAAGCLVRLCRIKEAD</sequence>
<feature type="region of interest" description="Disordered" evidence="1">
    <location>
        <begin position="104"/>
        <end position="131"/>
    </location>
</feature>
<organism evidence="2 3">
    <name type="scientific">Oryza sativa subsp. japonica</name>
    <name type="common">Rice</name>
    <dbReference type="NCBI Taxonomy" id="39947"/>
    <lineage>
        <taxon>Eukaryota</taxon>
        <taxon>Viridiplantae</taxon>
        <taxon>Streptophyta</taxon>
        <taxon>Embryophyta</taxon>
        <taxon>Tracheophyta</taxon>
        <taxon>Spermatophyta</taxon>
        <taxon>Magnoliopsida</taxon>
        <taxon>Liliopsida</taxon>
        <taxon>Poales</taxon>
        <taxon>Poaceae</taxon>
        <taxon>BOP clade</taxon>
        <taxon>Oryzoideae</taxon>
        <taxon>Oryzeae</taxon>
        <taxon>Oryzinae</taxon>
        <taxon>Oryza</taxon>
        <taxon>Oryza sativa</taxon>
    </lineage>
</organism>
<dbReference type="EMBL" id="AP005194">
    <property type="protein sequence ID" value="BAC80074.1"/>
    <property type="molecule type" value="Genomic_DNA"/>
</dbReference>